<dbReference type="RefSeq" id="WP_250872499.1">
    <property type="nucleotide sequence ID" value="NZ_JALXFV010000002.1"/>
</dbReference>
<keyword evidence="3" id="KW-1185">Reference proteome</keyword>
<keyword evidence="1" id="KW-0812">Transmembrane</keyword>
<feature type="transmembrane region" description="Helical" evidence="1">
    <location>
        <begin position="14"/>
        <end position="37"/>
    </location>
</feature>
<feature type="transmembrane region" description="Helical" evidence="1">
    <location>
        <begin position="65"/>
        <end position="84"/>
    </location>
</feature>
<sequence>MFESDDPAELMNDLLLFVFIPAALTFSGLWLAFRLVFDEMLSAYGLPPIEPQPGYGAIAAGHGRMALLIVLTSFVVLVFLGLYARRSRAAFIARGQA</sequence>
<evidence type="ECO:0000313" key="2">
    <source>
        <dbReference type="EMBL" id="MFD1512523.1"/>
    </source>
</evidence>
<name>A0ABD6ATD0_9EURY</name>
<organism evidence="2 3">
    <name type="scientific">Halomarina rubra</name>
    <dbReference type="NCBI Taxonomy" id="2071873"/>
    <lineage>
        <taxon>Archaea</taxon>
        <taxon>Methanobacteriati</taxon>
        <taxon>Methanobacteriota</taxon>
        <taxon>Stenosarchaea group</taxon>
        <taxon>Halobacteria</taxon>
        <taxon>Halobacteriales</taxon>
        <taxon>Natronomonadaceae</taxon>
        <taxon>Halomarina</taxon>
    </lineage>
</organism>
<evidence type="ECO:0000313" key="3">
    <source>
        <dbReference type="Proteomes" id="UP001597187"/>
    </source>
</evidence>
<dbReference type="EMBL" id="JBHUDC010000002">
    <property type="protein sequence ID" value="MFD1512523.1"/>
    <property type="molecule type" value="Genomic_DNA"/>
</dbReference>
<keyword evidence="1" id="KW-0472">Membrane</keyword>
<dbReference type="AlphaFoldDB" id="A0ABD6ATD0"/>
<protein>
    <recommendedName>
        <fullName evidence="4">Cox cluster protein</fullName>
    </recommendedName>
</protein>
<comment type="caution">
    <text evidence="2">The sequence shown here is derived from an EMBL/GenBank/DDBJ whole genome shotgun (WGS) entry which is preliminary data.</text>
</comment>
<accession>A0ABD6ATD0</accession>
<evidence type="ECO:0000256" key="1">
    <source>
        <dbReference type="SAM" id="Phobius"/>
    </source>
</evidence>
<evidence type="ECO:0008006" key="4">
    <source>
        <dbReference type="Google" id="ProtNLM"/>
    </source>
</evidence>
<reference evidence="2 3" key="1">
    <citation type="journal article" date="2019" name="Int. J. Syst. Evol. Microbiol.">
        <title>The Global Catalogue of Microorganisms (GCM) 10K type strain sequencing project: providing services to taxonomists for standard genome sequencing and annotation.</title>
        <authorList>
            <consortium name="The Broad Institute Genomics Platform"/>
            <consortium name="The Broad Institute Genome Sequencing Center for Infectious Disease"/>
            <person name="Wu L."/>
            <person name="Ma J."/>
        </authorList>
    </citation>
    <scope>NUCLEOTIDE SEQUENCE [LARGE SCALE GENOMIC DNA]</scope>
    <source>
        <strain evidence="2 3">CGMCC 1.12563</strain>
    </source>
</reference>
<proteinExistence type="predicted"/>
<dbReference type="Proteomes" id="UP001597187">
    <property type="component" value="Unassembled WGS sequence"/>
</dbReference>
<gene>
    <name evidence="2" type="ORF">ACFSBT_04415</name>
</gene>
<keyword evidence="1" id="KW-1133">Transmembrane helix</keyword>